<keyword evidence="12 14" id="KW-0472">Membrane</keyword>
<feature type="compositionally biased region" description="Low complexity" evidence="13">
    <location>
        <begin position="458"/>
        <end position="470"/>
    </location>
</feature>
<keyword evidence="9" id="KW-0560">Oxidoreductase</keyword>
<dbReference type="EMBL" id="JANEYF010002614">
    <property type="protein sequence ID" value="KAJ8944236.1"/>
    <property type="molecule type" value="Genomic_DNA"/>
</dbReference>
<dbReference type="GO" id="GO:0016705">
    <property type="term" value="F:oxidoreductase activity, acting on paired donors, with incorporation or reduction of molecular oxygen"/>
    <property type="evidence" value="ECO:0007669"/>
    <property type="project" value="InterPro"/>
</dbReference>
<dbReference type="SUPFAM" id="SSF48264">
    <property type="entry name" value="Cytochrome P450"/>
    <property type="match status" value="2"/>
</dbReference>
<dbReference type="GO" id="GO:0004497">
    <property type="term" value="F:monooxygenase activity"/>
    <property type="evidence" value="ECO:0007669"/>
    <property type="project" value="UniProtKB-KW"/>
</dbReference>
<feature type="transmembrane region" description="Helical" evidence="14">
    <location>
        <begin position="6"/>
        <end position="32"/>
    </location>
</feature>
<comment type="caution">
    <text evidence="16">The sequence shown here is derived from an EMBL/GenBank/DDBJ whole genome shotgun (WGS) entry which is preliminary data.</text>
</comment>
<keyword evidence="10" id="KW-0408">Iron</keyword>
<evidence type="ECO:0000313" key="17">
    <source>
        <dbReference type="Proteomes" id="UP001162156"/>
    </source>
</evidence>
<keyword evidence="6" id="KW-0479">Metal-binding</keyword>
<evidence type="ECO:0000256" key="7">
    <source>
        <dbReference type="ARBA" id="ARBA00022824"/>
    </source>
</evidence>
<feature type="non-terminal residue" evidence="16">
    <location>
        <position position="675"/>
    </location>
</feature>
<evidence type="ECO:0000256" key="3">
    <source>
        <dbReference type="ARBA" id="ARBA00004406"/>
    </source>
</evidence>
<feature type="region of interest" description="Disordered" evidence="13">
    <location>
        <begin position="419"/>
        <end position="493"/>
    </location>
</feature>
<dbReference type="PANTHER" id="PTHR24292:SF100">
    <property type="entry name" value="CYTOCHROME P450 6A16, ISOFORM B-RELATED"/>
    <property type="match status" value="1"/>
</dbReference>
<evidence type="ECO:0000256" key="9">
    <source>
        <dbReference type="ARBA" id="ARBA00023002"/>
    </source>
</evidence>
<sequence>MNYSTMAIFTGSLIIDLLGLVTAFIAVGFTYLKWKHQYWKIRGLPYIKPTIPFGNFENPYRRTISLSDKFIQMYKEAKSKGWKHFGIYMMATPMYFVTDLEIVKCIMTRDFQHFVDRGIYTNEKDNPIGCHLFALGGKKWRNLRVKLTPTFTSGKLKAMFQTLIDCGLALEQCIEEHIDTKEAVDIKNVLGCFTTDVIGTCAFGLECNSFKEPNSPFRIYGSKFLTTTKLQSLRNLFSANFPNLARALGVPSVSKEISDFYTKVVEETVAYREQNNYSRNDFLQLLIDMKNKREPEENELEGDEKALTMNQIVAQSFIFFIGGYETSSTTMTFALFELASHQDIQDKVREEINTVLERHENKITYDALTEMKYMSQVIDDNALSENELAELLEDDDFWTEMDGDDNEEKGSALYQILNSGDTSDRDEEDHEIFSDHDSESEVEADPNEDGEEVDDLTDSTSKNSTTSASSRALQPHRGWYGKDKTKWSKEAPSGRKTLSHNIITVLPGLKGPARQNRPTSPLEAWKLLFTDDMIQIIVQFTNIKIDEIKVNYSKFKTRRNSRRKYLPTFIQNTDEMEIRAFIGLLYMQGVFKSGHEDLKSLWATDGTETLRLFPPLGVITRVCCEDYKVPGEDIIIEKGVRVGIPIKAIHYDEEYFKNPEVFDPERFNEENNKNI</sequence>
<keyword evidence="8" id="KW-0492">Microsome</keyword>
<evidence type="ECO:0000256" key="10">
    <source>
        <dbReference type="ARBA" id="ARBA00023004"/>
    </source>
</evidence>
<name>A0AAV8Y0C0_9CUCU</name>
<evidence type="ECO:0000256" key="14">
    <source>
        <dbReference type="SAM" id="Phobius"/>
    </source>
</evidence>
<dbReference type="CDD" id="cd11056">
    <property type="entry name" value="CYP6-like"/>
    <property type="match status" value="1"/>
</dbReference>
<dbReference type="InterPro" id="IPR029526">
    <property type="entry name" value="PGBD"/>
</dbReference>
<dbReference type="Pfam" id="PF00067">
    <property type="entry name" value="p450"/>
    <property type="match status" value="2"/>
</dbReference>
<feature type="compositionally biased region" description="Acidic residues" evidence="13">
    <location>
        <begin position="440"/>
        <end position="457"/>
    </location>
</feature>
<evidence type="ECO:0000256" key="6">
    <source>
        <dbReference type="ARBA" id="ARBA00022723"/>
    </source>
</evidence>
<dbReference type="PRINTS" id="PR00463">
    <property type="entry name" value="EP450I"/>
</dbReference>
<dbReference type="GO" id="GO:0005789">
    <property type="term" value="C:endoplasmic reticulum membrane"/>
    <property type="evidence" value="ECO:0007669"/>
    <property type="project" value="UniProtKB-SubCell"/>
</dbReference>
<dbReference type="PANTHER" id="PTHR24292">
    <property type="entry name" value="CYTOCHROME P450"/>
    <property type="match status" value="1"/>
</dbReference>
<feature type="domain" description="PiggyBac transposable element-derived protein" evidence="15">
    <location>
        <begin position="520"/>
        <end position="606"/>
    </location>
</feature>
<evidence type="ECO:0000256" key="8">
    <source>
        <dbReference type="ARBA" id="ARBA00022848"/>
    </source>
</evidence>
<dbReference type="InterPro" id="IPR036396">
    <property type="entry name" value="Cyt_P450_sf"/>
</dbReference>
<evidence type="ECO:0000256" key="13">
    <source>
        <dbReference type="SAM" id="MobiDB-lite"/>
    </source>
</evidence>
<dbReference type="InterPro" id="IPR001128">
    <property type="entry name" value="Cyt_P450"/>
</dbReference>
<keyword evidence="7" id="KW-0256">Endoplasmic reticulum</keyword>
<keyword evidence="17" id="KW-1185">Reference proteome</keyword>
<evidence type="ECO:0000256" key="1">
    <source>
        <dbReference type="ARBA" id="ARBA00001971"/>
    </source>
</evidence>
<accession>A0AAV8Y0C0</accession>
<keyword evidence="11" id="KW-0503">Monooxygenase</keyword>
<protein>
    <recommendedName>
        <fullName evidence="15">PiggyBac transposable element-derived protein domain-containing protein</fullName>
    </recommendedName>
</protein>
<keyword evidence="14" id="KW-0812">Transmembrane</keyword>
<dbReference type="InterPro" id="IPR002401">
    <property type="entry name" value="Cyt_P450_E_grp-I"/>
</dbReference>
<evidence type="ECO:0000256" key="11">
    <source>
        <dbReference type="ARBA" id="ARBA00023033"/>
    </source>
</evidence>
<comment type="cofactor">
    <cofactor evidence="1">
        <name>heme</name>
        <dbReference type="ChEBI" id="CHEBI:30413"/>
    </cofactor>
</comment>
<evidence type="ECO:0000256" key="4">
    <source>
        <dbReference type="ARBA" id="ARBA00010617"/>
    </source>
</evidence>
<evidence type="ECO:0000256" key="2">
    <source>
        <dbReference type="ARBA" id="ARBA00004174"/>
    </source>
</evidence>
<dbReference type="GO" id="GO:0005506">
    <property type="term" value="F:iron ion binding"/>
    <property type="evidence" value="ECO:0007669"/>
    <property type="project" value="InterPro"/>
</dbReference>
<reference evidence="16" key="1">
    <citation type="journal article" date="2023" name="Insect Mol. Biol.">
        <title>Genome sequencing provides insights into the evolution of gene families encoding plant cell wall-degrading enzymes in longhorned beetles.</title>
        <authorList>
            <person name="Shin N.R."/>
            <person name="Okamura Y."/>
            <person name="Kirsch R."/>
            <person name="Pauchet Y."/>
        </authorList>
    </citation>
    <scope>NUCLEOTIDE SEQUENCE</scope>
    <source>
        <strain evidence="16">RBIC_L_NR</strain>
    </source>
</reference>
<keyword evidence="5" id="KW-0349">Heme</keyword>
<dbReference type="Pfam" id="PF13843">
    <property type="entry name" value="DDE_Tnp_1_7"/>
    <property type="match status" value="1"/>
</dbReference>
<dbReference type="Proteomes" id="UP001162156">
    <property type="component" value="Unassembled WGS sequence"/>
</dbReference>
<organism evidence="16 17">
    <name type="scientific">Rhamnusium bicolor</name>
    <dbReference type="NCBI Taxonomy" id="1586634"/>
    <lineage>
        <taxon>Eukaryota</taxon>
        <taxon>Metazoa</taxon>
        <taxon>Ecdysozoa</taxon>
        <taxon>Arthropoda</taxon>
        <taxon>Hexapoda</taxon>
        <taxon>Insecta</taxon>
        <taxon>Pterygota</taxon>
        <taxon>Neoptera</taxon>
        <taxon>Endopterygota</taxon>
        <taxon>Coleoptera</taxon>
        <taxon>Polyphaga</taxon>
        <taxon>Cucujiformia</taxon>
        <taxon>Chrysomeloidea</taxon>
        <taxon>Cerambycidae</taxon>
        <taxon>Lepturinae</taxon>
        <taxon>Rhagiini</taxon>
        <taxon>Rhamnusium</taxon>
    </lineage>
</organism>
<evidence type="ECO:0000313" key="16">
    <source>
        <dbReference type="EMBL" id="KAJ8944236.1"/>
    </source>
</evidence>
<comment type="subcellular location">
    <subcellularLocation>
        <location evidence="3">Endoplasmic reticulum membrane</location>
        <topology evidence="3">Peripheral membrane protein</topology>
    </subcellularLocation>
    <subcellularLocation>
        <location evidence="2">Microsome membrane</location>
        <topology evidence="2">Peripheral membrane protein</topology>
    </subcellularLocation>
</comment>
<evidence type="ECO:0000256" key="12">
    <source>
        <dbReference type="ARBA" id="ARBA00023136"/>
    </source>
</evidence>
<comment type="similarity">
    <text evidence="4">Belongs to the cytochrome P450 family.</text>
</comment>
<gene>
    <name evidence="16" type="ORF">NQ314_009513</name>
</gene>
<evidence type="ECO:0000256" key="5">
    <source>
        <dbReference type="ARBA" id="ARBA00022617"/>
    </source>
</evidence>
<dbReference type="Gene3D" id="1.10.630.10">
    <property type="entry name" value="Cytochrome P450"/>
    <property type="match status" value="2"/>
</dbReference>
<keyword evidence="14" id="KW-1133">Transmembrane helix</keyword>
<dbReference type="GO" id="GO:0020037">
    <property type="term" value="F:heme binding"/>
    <property type="evidence" value="ECO:0007669"/>
    <property type="project" value="InterPro"/>
</dbReference>
<dbReference type="AlphaFoldDB" id="A0AAV8Y0C0"/>
<dbReference type="InterPro" id="IPR050476">
    <property type="entry name" value="Insect_CytP450_Detox"/>
</dbReference>
<evidence type="ECO:0000259" key="15">
    <source>
        <dbReference type="Pfam" id="PF13843"/>
    </source>
</evidence>
<feature type="compositionally biased region" description="Basic and acidic residues" evidence="13">
    <location>
        <begin position="480"/>
        <end position="493"/>
    </location>
</feature>
<proteinExistence type="inferred from homology"/>